<dbReference type="RefSeq" id="WP_379771160.1">
    <property type="nucleotide sequence ID" value="NZ_JBHSXI010000025.1"/>
</dbReference>
<reference evidence="2 3" key="1">
    <citation type="journal article" date="2019" name="Int. J. Syst. Evol. Microbiol.">
        <title>The Global Catalogue of Microorganisms (GCM) 10K type strain sequencing project: providing services to taxonomists for standard genome sequencing and annotation.</title>
        <authorList>
            <consortium name="The Broad Institute Genomics Platform"/>
            <consortium name="The Broad Institute Genome Sequencing Center for Infectious Disease"/>
            <person name="Wu L."/>
            <person name="Ma J."/>
        </authorList>
    </citation>
    <scope>NUCLEOTIDE SEQUENCE [LARGE SCALE GENOMIC DNA]</scope>
    <source>
        <strain evidence="2 3">Y73</strain>
    </source>
</reference>
<keyword evidence="1" id="KW-0812">Transmembrane</keyword>
<feature type="transmembrane region" description="Helical" evidence="1">
    <location>
        <begin position="32"/>
        <end position="53"/>
    </location>
</feature>
<name>A0ABD5USN9_9EURY</name>
<keyword evidence="3" id="KW-1185">Reference proteome</keyword>
<keyword evidence="1" id="KW-1133">Transmembrane helix</keyword>
<organism evidence="2 3">
    <name type="scientific">Halorubrum trueperi</name>
    <dbReference type="NCBI Taxonomy" id="2004704"/>
    <lineage>
        <taxon>Archaea</taxon>
        <taxon>Methanobacteriati</taxon>
        <taxon>Methanobacteriota</taxon>
        <taxon>Stenosarchaea group</taxon>
        <taxon>Halobacteria</taxon>
        <taxon>Halobacteriales</taxon>
        <taxon>Haloferacaceae</taxon>
        <taxon>Halorubrum</taxon>
    </lineage>
</organism>
<evidence type="ECO:0000313" key="3">
    <source>
        <dbReference type="Proteomes" id="UP001596333"/>
    </source>
</evidence>
<proteinExistence type="predicted"/>
<evidence type="ECO:0000313" key="2">
    <source>
        <dbReference type="EMBL" id="MFC6890788.1"/>
    </source>
</evidence>
<comment type="caution">
    <text evidence="2">The sequence shown here is derived from an EMBL/GenBank/DDBJ whole genome shotgun (WGS) entry which is preliminary data.</text>
</comment>
<sequence length="88" mass="10231">MTDSDSDQQDESRGLQIGSIHVGPIEYRFIKLVLYAVIGLFLWPYILLLYIYIAIRRFNKGVICLSKQASNRLRDEYETGYKEGHSED</sequence>
<dbReference type="EMBL" id="JBHSXI010000025">
    <property type="protein sequence ID" value="MFC6890788.1"/>
    <property type="molecule type" value="Genomic_DNA"/>
</dbReference>
<dbReference type="Proteomes" id="UP001596333">
    <property type="component" value="Unassembled WGS sequence"/>
</dbReference>
<dbReference type="AlphaFoldDB" id="A0ABD5USN9"/>
<accession>A0ABD5USN9</accession>
<protein>
    <submittedName>
        <fullName evidence="2">Uncharacterized protein</fullName>
    </submittedName>
</protein>
<gene>
    <name evidence="2" type="ORF">ACFQEY_17510</name>
</gene>
<evidence type="ECO:0000256" key="1">
    <source>
        <dbReference type="SAM" id="Phobius"/>
    </source>
</evidence>
<keyword evidence="1" id="KW-0472">Membrane</keyword>